<dbReference type="EMBL" id="LAZR01060617">
    <property type="protein sequence ID" value="KKK65310.1"/>
    <property type="molecule type" value="Genomic_DNA"/>
</dbReference>
<feature type="non-terminal residue" evidence="2">
    <location>
        <position position="1"/>
    </location>
</feature>
<dbReference type="AlphaFoldDB" id="A0A0F8XVL1"/>
<evidence type="ECO:0000313" key="2">
    <source>
        <dbReference type="EMBL" id="KKK65310.1"/>
    </source>
</evidence>
<sequence>DKAQKYTEQENATLSRAKELFDQKYFDISVTESWKAIEISLRKAFMNQDIPIKGGNAYRMLQDAAQKEMITKKQAEDLSFIRKLRNDAVHTDLEISEEDARQALNIADKTIASLEKTTERCYYCGKDFPLSKIISDDITGASICRKCHKIHPNWKDELFDLGMES</sequence>
<proteinExistence type="predicted"/>
<organism evidence="2">
    <name type="scientific">marine sediment metagenome</name>
    <dbReference type="NCBI Taxonomy" id="412755"/>
    <lineage>
        <taxon>unclassified sequences</taxon>
        <taxon>metagenomes</taxon>
        <taxon>ecological metagenomes</taxon>
    </lineage>
</organism>
<gene>
    <name evidence="2" type="ORF">LCGC14_2975430</name>
</gene>
<accession>A0A0F8XVL1</accession>
<dbReference type="Gene3D" id="1.20.120.330">
    <property type="entry name" value="Nucleotidyltransferases domain 2"/>
    <property type="match status" value="1"/>
</dbReference>
<comment type="caution">
    <text evidence="2">The sequence shown here is derived from an EMBL/GenBank/DDBJ whole genome shotgun (WGS) entry which is preliminary data.</text>
</comment>
<feature type="domain" description="HEPN" evidence="1">
    <location>
        <begin position="8"/>
        <end position="114"/>
    </location>
</feature>
<protein>
    <recommendedName>
        <fullName evidence="1">HEPN domain-containing protein</fullName>
    </recommendedName>
</protein>
<name>A0A0F8XVL1_9ZZZZ</name>
<dbReference type="Pfam" id="PF05168">
    <property type="entry name" value="HEPN"/>
    <property type="match status" value="1"/>
</dbReference>
<dbReference type="InterPro" id="IPR007842">
    <property type="entry name" value="HEPN_dom"/>
</dbReference>
<evidence type="ECO:0000259" key="1">
    <source>
        <dbReference type="Pfam" id="PF05168"/>
    </source>
</evidence>
<reference evidence="2" key="1">
    <citation type="journal article" date="2015" name="Nature">
        <title>Complex archaea that bridge the gap between prokaryotes and eukaryotes.</title>
        <authorList>
            <person name="Spang A."/>
            <person name="Saw J.H."/>
            <person name="Jorgensen S.L."/>
            <person name="Zaremba-Niedzwiedzka K."/>
            <person name="Martijn J."/>
            <person name="Lind A.E."/>
            <person name="van Eijk R."/>
            <person name="Schleper C."/>
            <person name="Guy L."/>
            <person name="Ettema T.J."/>
        </authorList>
    </citation>
    <scope>NUCLEOTIDE SEQUENCE</scope>
</reference>
<dbReference type="SUPFAM" id="SSF81593">
    <property type="entry name" value="Nucleotidyltransferase substrate binding subunit/domain"/>
    <property type="match status" value="1"/>
</dbReference>